<evidence type="ECO:0000313" key="3">
    <source>
        <dbReference type="Proteomes" id="UP000230729"/>
    </source>
</evidence>
<feature type="domain" description="Transcription regulator TrmB N-terminal" evidence="1">
    <location>
        <begin position="17"/>
        <end position="85"/>
    </location>
</feature>
<dbReference type="CDD" id="cd00090">
    <property type="entry name" value="HTH_ARSR"/>
    <property type="match status" value="1"/>
</dbReference>
<protein>
    <recommendedName>
        <fullName evidence="1">Transcription regulator TrmB N-terminal domain-containing protein</fullName>
    </recommendedName>
</protein>
<dbReference type="Proteomes" id="UP000230729">
    <property type="component" value="Unassembled WGS sequence"/>
</dbReference>
<dbReference type="InterPro" id="IPR011991">
    <property type="entry name" value="ArsR-like_HTH"/>
</dbReference>
<proteinExistence type="predicted"/>
<dbReference type="InterPro" id="IPR036390">
    <property type="entry name" value="WH_DNA-bd_sf"/>
</dbReference>
<dbReference type="PANTHER" id="PTHR34293">
    <property type="entry name" value="HTH-TYPE TRANSCRIPTIONAL REGULATOR TRMBL2"/>
    <property type="match status" value="1"/>
</dbReference>
<accession>A0A2G9ZP11</accession>
<evidence type="ECO:0000313" key="2">
    <source>
        <dbReference type="EMBL" id="PIP34068.1"/>
    </source>
</evidence>
<reference evidence="2 3" key="1">
    <citation type="submission" date="2017-09" db="EMBL/GenBank/DDBJ databases">
        <title>Depth-based differentiation of microbial function through sediment-hosted aquifers and enrichment of novel symbionts in the deep terrestrial subsurface.</title>
        <authorList>
            <person name="Probst A.J."/>
            <person name="Ladd B."/>
            <person name="Jarett J.K."/>
            <person name="Geller-Mcgrath D.E."/>
            <person name="Sieber C.M."/>
            <person name="Emerson J.B."/>
            <person name="Anantharaman K."/>
            <person name="Thomas B.C."/>
            <person name="Malmstrom R."/>
            <person name="Stieglmeier M."/>
            <person name="Klingl A."/>
            <person name="Woyke T."/>
            <person name="Ryan C.M."/>
            <person name="Banfield J.F."/>
        </authorList>
    </citation>
    <scope>NUCLEOTIDE SEQUENCE [LARGE SCALE GENOMIC DNA]</scope>
    <source>
        <strain evidence="2">CG23_combo_of_CG06-09_8_20_14_all_49_15</strain>
    </source>
</reference>
<dbReference type="InterPro" id="IPR051797">
    <property type="entry name" value="TrmB-like"/>
</dbReference>
<evidence type="ECO:0000259" key="1">
    <source>
        <dbReference type="Pfam" id="PF01978"/>
    </source>
</evidence>
<comment type="caution">
    <text evidence="2">The sequence shown here is derived from an EMBL/GenBank/DDBJ whole genome shotgun (WGS) entry which is preliminary data.</text>
</comment>
<organism evidence="2 3">
    <name type="scientific">Candidatus Falkowbacteria bacterium CG23_combo_of_CG06-09_8_20_14_all_49_15</name>
    <dbReference type="NCBI Taxonomy" id="1974572"/>
    <lineage>
        <taxon>Bacteria</taxon>
        <taxon>Candidatus Falkowiibacteriota</taxon>
    </lineage>
</organism>
<dbReference type="EMBL" id="PCSD01000020">
    <property type="protein sequence ID" value="PIP34068.1"/>
    <property type="molecule type" value="Genomic_DNA"/>
</dbReference>
<dbReference type="PANTHER" id="PTHR34293:SF1">
    <property type="entry name" value="HTH-TYPE TRANSCRIPTIONAL REGULATOR TRMBL2"/>
    <property type="match status" value="1"/>
</dbReference>
<name>A0A2G9ZP11_9BACT</name>
<dbReference type="AlphaFoldDB" id="A0A2G9ZP11"/>
<gene>
    <name evidence="2" type="ORF">COX22_00890</name>
</gene>
<sequence>MTIIEEIINGHMDKSLLKKLGLSDKEIAVYLKLLEYGALSVRSLAAIAGLNRGTVYDLLKNLQAGGLVSYFHESTKQKFVAEDPEKIQPLLAAKEADLREVKKGLVDLIPELKSLQDKEASRPTTKFYEGKNGIRLILEDVLKVTADVDVDKEYYIYSATKASDDLRAAYPDFTRDRVRKKIAVKAISLARGGRLHGLDERRWLGTHDESATYIIIYAGRCAFISRDHQGAPLGVIIENTAIYETQKIIFLRLWEMLGRTAAAEK</sequence>
<dbReference type="Pfam" id="PF01978">
    <property type="entry name" value="TrmB"/>
    <property type="match status" value="1"/>
</dbReference>
<dbReference type="SUPFAM" id="SSF46785">
    <property type="entry name" value="Winged helix' DNA-binding domain"/>
    <property type="match status" value="1"/>
</dbReference>
<dbReference type="InterPro" id="IPR002831">
    <property type="entry name" value="Tscrpt_reg_TrmB_N"/>
</dbReference>
<dbReference type="InterPro" id="IPR036388">
    <property type="entry name" value="WH-like_DNA-bd_sf"/>
</dbReference>
<dbReference type="Gene3D" id="1.10.10.10">
    <property type="entry name" value="Winged helix-like DNA-binding domain superfamily/Winged helix DNA-binding domain"/>
    <property type="match status" value="1"/>
</dbReference>